<dbReference type="Proteomes" id="UP000597867">
    <property type="component" value="Unassembled WGS sequence"/>
</dbReference>
<accession>A0ACC5PYY6</accession>
<protein>
    <submittedName>
        <fullName evidence="1">Uncharacterized protein</fullName>
    </submittedName>
</protein>
<reference evidence="1" key="1">
    <citation type="submission" date="2020-10" db="EMBL/GenBank/DDBJ databases">
        <authorList>
            <person name="Castelo-Branco R."/>
            <person name="Eusebio N."/>
            <person name="Adriana R."/>
            <person name="Vieira A."/>
            <person name="Brugerolle De Fraissinette N."/>
            <person name="Rezende De Castro R."/>
            <person name="Schneider M.P."/>
            <person name="Vasconcelos V."/>
            <person name="Leao P.N."/>
        </authorList>
    </citation>
    <scope>NUCLEOTIDE SEQUENCE</scope>
    <source>
        <strain evidence="1">LEGE 04289</strain>
    </source>
</reference>
<gene>
    <name evidence="1" type="ORF">IQ222_01835</name>
</gene>
<comment type="caution">
    <text evidence="1">The sequence shown here is derived from an EMBL/GenBank/DDBJ whole genome shotgun (WGS) entry which is preliminary data.</text>
</comment>
<dbReference type="EMBL" id="JADEWF010000003">
    <property type="protein sequence ID" value="MBE9217567.1"/>
    <property type="molecule type" value="Genomic_DNA"/>
</dbReference>
<evidence type="ECO:0000313" key="1">
    <source>
        <dbReference type="EMBL" id="MBE9217567.1"/>
    </source>
</evidence>
<keyword evidence="2" id="KW-1185">Reference proteome</keyword>
<name>A0ACC5PYY6_DOLFA</name>
<sequence length="59" mass="6759">MKPGNPEIKKYAYKPTGEKALEGHLQIKIEMSDLIELKQIPDWRNLLRAAIKQVIANKS</sequence>
<organism evidence="1 2">
    <name type="scientific">Dolichospermum flos-aquae LEGE 04289</name>
    <dbReference type="NCBI Taxonomy" id="1828708"/>
    <lineage>
        <taxon>Bacteria</taxon>
        <taxon>Bacillati</taxon>
        <taxon>Cyanobacteriota</taxon>
        <taxon>Cyanophyceae</taxon>
        <taxon>Nostocales</taxon>
        <taxon>Aphanizomenonaceae</taxon>
        <taxon>Dolichospermum</taxon>
    </lineage>
</organism>
<proteinExistence type="predicted"/>
<evidence type="ECO:0000313" key="2">
    <source>
        <dbReference type="Proteomes" id="UP000597867"/>
    </source>
</evidence>